<proteinExistence type="predicted"/>
<keyword evidence="2" id="KW-1185">Reference proteome</keyword>
<evidence type="ECO:0000313" key="1">
    <source>
        <dbReference type="EMBL" id="RAU21764.1"/>
    </source>
</evidence>
<protein>
    <submittedName>
        <fullName evidence="1">Uncharacterized protein</fullName>
    </submittedName>
</protein>
<dbReference type="EMBL" id="PGTO01000008">
    <property type="protein sequence ID" value="RAU21764.1"/>
    <property type="molecule type" value="Genomic_DNA"/>
</dbReference>
<sequence>MNAIPLPEDQCRLRDDLLARLARIDDAPAMLHFMAEVLHVLLRRQSDEPFLAAIQDAFAAGLAGLSWEEQKSLAAEVIRVVIDKRPEIARAWHAAEEARLEAEKNPHRRAVDMLDFAHDALDETPYDFASAEARIGDHLTELMDRRLSLMKVPAPAIPSIGYSHTQPFFLFDPRFGAVLKAFVAGPLLKRCRIGLERRVYVKVDQSVLTDPEKAKAFWTEMRPLVWKAVDARLEKFAQHHKSAETKLANQQKGVGFDPEVKIVDKEVVRAKTYNIMGVEFALGKETTTKKVKVTLPPANQLNKDEEEALMLIAELHDGAVHAGIRLPLTADFQFLRTLLDFNTRLFVQSRDELLGLAGHAETTTRFLRDRLREAEKHMNNILADILVMMMFTQHGDMRFGLAEFYAVCVGAARDKSSIEAKRPFIPAELARRPSQLAIQLRESLRRRLHVDVVLGAAERYLECHKVMGKKLYGVELAEARALIEAFPMVFAGDPEEAALVQVGQTVLDLMDGKIVDISVCLVQIGRLYDRVGRKATAQA</sequence>
<dbReference type="AlphaFoldDB" id="A0A364NXF8"/>
<accession>A0A364NXF8</accession>
<gene>
    <name evidence="1" type="ORF">CU669_12205</name>
</gene>
<dbReference type="RefSeq" id="WP_112145116.1">
    <property type="nucleotide sequence ID" value="NZ_PGTO01000008.1"/>
</dbReference>
<organism evidence="1 2">
    <name type="scientific">Paramagnetospirillum kuznetsovii</name>
    <dbReference type="NCBI Taxonomy" id="2053833"/>
    <lineage>
        <taxon>Bacteria</taxon>
        <taxon>Pseudomonadati</taxon>
        <taxon>Pseudomonadota</taxon>
        <taxon>Alphaproteobacteria</taxon>
        <taxon>Rhodospirillales</taxon>
        <taxon>Magnetospirillaceae</taxon>
        <taxon>Paramagnetospirillum</taxon>
    </lineage>
</organism>
<comment type="caution">
    <text evidence="1">The sequence shown here is derived from an EMBL/GenBank/DDBJ whole genome shotgun (WGS) entry which is preliminary data.</text>
</comment>
<evidence type="ECO:0000313" key="2">
    <source>
        <dbReference type="Proteomes" id="UP000251075"/>
    </source>
</evidence>
<name>A0A364NXF8_9PROT</name>
<dbReference type="OrthoDB" id="7318774at2"/>
<reference evidence="1 2" key="1">
    <citation type="submission" date="2017-11" db="EMBL/GenBank/DDBJ databases">
        <title>Draft genome sequence of magnetotactic bacterium Magnetospirillum kuznetsovii LBB-42.</title>
        <authorList>
            <person name="Grouzdev D.S."/>
            <person name="Rysina M.S."/>
            <person name="Baslerov R.V."/>
            <person name="Koziaeva V."/>
        </authorList>
    </citation>
    <scope>NUCLEOTIDE SEQUENCE [LARGE SCALE GENOMIC DNA]</scope>
    <source>
        <strain evidence="1 2">LBB-42</strain>
    </source>
</reference>
<dbReference type="Proteomes" id="UP000251075">
    <property type="component" value="Unassembled WGS sequence"/>
</dbReference>